<dbReference type="SMART" id="SM00388">
    <property type="entry name" value="HisKA"/>
    <property type="match status" value="1"/>
</dbReference>
<dbReference type="GO" id="GO:0005886">
    <property type="term" value="C:plasma membrane"/>
    <property type="evidence" value="ECO:0007669"/>
    <property type="project" value="UniProtKB-SubCell"/>
</dbReference>
<keyword evidence="9" id="KW-0547">Nucleotide-binding</keyword>
<evidence type="ECO:0000256" key="14">
    <source>
        <dbReference type="ARBA" id="ARBA00023136"/>
    </source>
</evidence>
<keyword evidence="10" id="KW-0418">Kinase</keyword>
<dbReference type="Proteomes" id="UP000093309">
    <property type="component" value="Unassembled WGS sequence"/>
</dbReference>
<dbReference type="Pfam" id="PF02518">
    <property type="entry name" value="HATPase_c"/>
    <property type="match status" value="1"/>
</dbReference>
<gene>
    <name evidence="18" type="ORF">A8709_31085</name>
</gene>
<keyword evidence="11" id="KW-0067">ATP-binding</keyword>
<dbReference type="CDD" id="cd00075">
    <property type="entry name" value="HATPase"/>
    <property type="match status" value="1"/>
</dbReference>
<dbReference type="PROSITE" id="PS50109">
    <property type="entry name" value="HIS_KIN"/>
    <property type="match status" value="1"/>
</dbReference>
<dbReference type="FunFam" id="1.10.287.130:FF:000001">
    <property type="entry name" value="Two-component sensor histidine kinase"/>
    <property type="match status" value="1"/>
</dbReference>
<keyword evidence="12 15" id="KW-1133">Transmembrane helix</keyword>
<evidence type="ECO:0000256" key="13">
    <source>
        <dbReference type="ARBA" id="ARBA00023012"/>
    </source>
</evidence>
<keyword evidence="7" id="KW-0808">Transferase</keyword>
<dbReference type="SUPFAM" id="SSF158472">
    <property type="entry name" value="HAMP domain-like"/>
    <property type="match status" value="1"/>
</dbReference>
<evidence type="ECO:0000256" key="6">
    <source>
        <dbReference type="ARBA" id="ARBA00022553"/>
    </source>
</evidence>
<dbReference type="FunFam" id="3.30.565.10:FF:000006">
    <property type="entry name" value="Sensor histidine kinase WalK"/>
    <property type="match status" value="1"/>
</dbReference>
<evidence type="ECO:0000256" key="11">
    <source>
        <dbReference type="ARBA" id="ARBA00022840"/>
    </source>
</evidence>
<dbReference type="InterPro" id="IPR004358">
    <property type="entry name" value="Sig_transdc_His_kin-like_C"/>
</dbReference>
<evidence type="ECO:0000256" key="3">
    <source>
        <dbReference type="ARBA" id="ARBA00012438"/>
    </source>
</evidence>
<dbReference type="RefSeq" id="WP_065856424.1">
    <property type="nucleotide sequence ID" value="NZ_LYPC01000027.1"/>
</dbReference>
<organism evidence="18 19">
    <name type="scientific">Paenibacillus pectinilyticus</name>
    <dbReference type="NCBI Taxonomy" id="512399"/>
    <lineage>
        <taxon>Bacteria</taxon>
        <taxon>Bacillati</taxon>
        <taxon>Bacillota</taxon>
        <taxon>Bacilli</taxon>
        <taxon>Bacillales</taxon>
        <taxon>Paenibacillaceae</taxon>
        <taxon>Paenibacillus</taxon>
    </lineage>
</organism>
<sequence>MKARIMRRIRSLPIKWKLMLGATLLIFLLFASYNFAQYLVLKQWMMNQERDKIQVNMMQLQDYFQEKFKNNSNTPIVDSQPYIEKLMGKNQFIRILDKDGKPLLTIANHFDPKWVVPQTVDTSDIYDTNVRDFHILIHRSPLVSANFVGTIELASNLETFDHFSDTLLWVMLIGGILATFISGISGLAIARQFMRPIRALAVTIRSVKEKGLTERVDNIPNGDELSSLATLFNDLMNQLEISFRQQKQFVEDASHELRTPITILEGHLSLLNRWGKSDPAVLDESLQASLQEVRRLKRLVQELLSLTKVEANLLNESGKQLKLEPLIYETIKRFEVLNPEFAFVEQTETIKDVVLQMSPLHFEQILMIVLDNAVKYTTLNKRIIIEGIRQRNEVHIVVQDHGIGIPEADVPHVFDRFYRVDKARNREIAGTGLGLAIAKQLVQNYQGRLSISSVEGEGTRVELIFPIHHIMDM</sequence>
<dbReference type="GO" id="GO:0005524">
    <property type="term" value="F:ATP binding"/>
    <property type="evidence" value="ECO:0007669"/>
    <property type="project" value="UniProtKB-KW"/>
</dbReference>
<dbReference type="SUPFAM" id="SSF55874">
    <property type="entry name" value="ATPase domain of HSP90 chaperone/DNA topoisomerase II/histidine kinase"/>
    <property type="match status" value="1"/>
</dbReference>
<dbReference type="SUPFAM" id="SSF47384">
    <property type="entry name" value="Homodimeric domain of signal transducing histidine kinase"/>
    <property type="match status" value="1"/>
</dbReference>
<evidence type="ECO:0000259" key="16">
    <source>
        <dbReference type="PROSITE" id="PS50109"/>
    </source>
</evidence>
<dbReference type="InterPro" id="IPR050398">
    <property type="entry name" value="HssS/ArlS-like"/>
</dbReference>
<evidence type="ECO:0000313" key="19">
    <source>
        <dbReference type="Proteomes" id="UP000093309"/>
    </source>
</evidence>
<evidence type="ECO:0000313" key="18">
    <source>
        <dbReference type="EMBL" id="OCT12280.1"/>
    </source>
</evidence>
<comment type="subcellular location">
    <subcellularLocation>
        <location evidence="2">Cell membrane</location>
        <topology evidence="2">Multi-pass membrane protein</topology>
    </subcellularLocation>
</comment>
<dbReference type="InterPro" id="IPR036097">
    <property type="entry name" value="HisK_dim/P_sf"/>
</dbReference>
<keyword evidence="14 15" id="KW-0472">Membrane</keyword>
<dbReference type="EC" id="2.7.13.3" evidence="3"/>
<feature type="transmembrane region" description="Helical" evidence="15">
    <location>
        <begin position="167"/>
        <end position="190"/>
    </location>
</feature>
<dbReference type="CDD" id="cd06225">
    <property type="entry name" value="HAMP"/>
    <property type="match status" value="1"/>
</dbReference>
<evidence type="ECO:0000256" key="15">
    <source>
        <dbReference type="SAM" id="Phobius"/>
    </source>
</evidence>
<keyword evidence="8 15" id="KW-0812">Transmembrane</keyword>
<reference evidence="19" key="1">
    <citation type="submission" date="2016-05" db="EMBL/GenBank/DDBJ databases">
        <title>Paenibacillus oryzae. sp. nov., isolated from the rice root.</title>
        <authorList>
            <person name="Zhang J."/>
            <person name="Zhang X."/>
        </authorList>
    </citation>
    <scope>NUCLEOTIDE SEQUENCE [LARGE SCALE GENOMIC DNA]</scope>
    <source>
        <strain evidence="19">KCTC13222</strain>
    </source>
</reference>
<evidence type="ECO:0000256" key="5">
    <source>
        <dbReference type="ARBA" id="ARBA00022475"/>
    </source>
</evidence>
<dbReference type="Gene3D" id="1.10.287.130">
    <property type="match status" value="1"/>
</dbReference>
<evidence type="ECO:0000256" key="8">
    <source>
        <dbReference type="ARBA" id="ARBA00022692"/>
    </source>
</evidence>
<dbReference type="Pfam" id="PF00672">
    <property type="entry name" value="HAMP"/>
    <property type="match status" value="1"/>
</dbReference>
<dbReference type="InterPro" id="IPR036890">
    <property type="entry name" value="HATPase_C_sf"/>
</dbReference>
<accession>A0A1C0ZW02</accession>
<dbReference type="GO" id="GO:0000155">
    <property type="term" value="F:phosphorelay sensor kinase activity"/>
    <property type="evidence" value="ECO:0007669"/>
    <property type="project" value="InterPro"/>
</dbReference>
<keyword evidence="19" id="KW-1185">Reference proteome</keyword>
<dbReference type="Pfam" id="PF18719">
    <property type="entry name" value="ArlS_N"/>
    <property type="match status" value="1"/>
</dbReference>
<comment type="caution">
    <text evidence="18">The sequence shown here is derived from an EMBL/GenBank/DDBJ whole genome shotgun (WGS) entry which is preliminary data.</text>
</comment>
<dbReference type="InterPro" id="IPR003660">
    <property type="entry name" value="HAMP_dom"/>
</dbReference>
<dbReference type="EMBL" id="LYPC01000027">
    <property type="protein sequence ID" value="OCT12280.1"/>
    <property type="molecule type" value="Genomic_DNA"/>
</dbReference>
<dbReference type="InterPro" id="IPR041610">
    <property type="entry name" value="ArlS_N"/>
</dbReference>
<dbReference type="InterPro" id="IPR003661">
    <property type="entry name" value="HisK_dim/P_dom"/>
</dbReference>
<evidence type="ECO:0000259" key="17">
    <source>
        <dbReference type="PROSITE" id="PS50885"/>
    </source>
</evidence>
<evidence type="ECO:0000256" key="1">
    <source>
        <dbReference type="ARBA" id="ARBA00000085"/>
    </source>
</evidence>
<dbReference type="InterPro" id="IPR005467">
    <property type="entry name" value="His_kinase_dom"/>
</dbReference>
<keyword evidence="13" id="KW-0902">Two-component regulatory system</keyword>
<keyword evidence="6" id="KW-0597">Phosphoprotein</keyword>
<dbReference type="AlphaFoldDB" id="A0A1C0ZW02"/>
<comment type="catalytic activity">
    <reaction evidence="1">
        <text>ATP + protein L-histidine = ADP + protein N-phospho-L-histidine.</text>
        <dbReference type="EC" id="2.7.13.3"/>
    </reaction>
</comment>
<evidence type="ECO:0000256" key="4">
    <source>
        <dbReference type="ARBA" id="ARBA00015735"/>
    </source>
</evidence>
<dbReference type="PANTHER" id="PTHR45528">
    <property type="entry name" value="SENSOR HISTIDINE KINASE CPXA"/>
    <property type="match status" value="1"/>
</dbReference>
<dbReference type="PRINTS" id="PR00344">
    <property type="entry name" value="BCTRLSENSOR"/>
</dbReference>
<evidence type="ECO:0000256" key="10">
    <source>
        <dbReference type="ARBA" id="ARBA00022777"/>
    </source>
</evidence>
<name>A0A1C0ZW02_9BACL</name>
<evidence type="ECO:0000256" key="2">
    <source>
        <dbReference type="ARBA" id="ARBA00004651"/>
    </source>
</evidence>
<protein>
    <recommendedName>
        <fullName evidence="4">Signal transduction histidine-protein kinase ArlS</fullName>
        <ecNumber evidence="3">2.7.13.3</ecNumber>
    </recommendedName>
</protein>
<dbReference type="SMART" id="SM00387">
    <property type="entry name" value="HATPase_c"/>
    <property type="match status" value="1"/>
</dbReference>
<keyword evidence="5" id="KW-1003">Cell membrane</keyword>
<dbReference type="PROSITE" id="PS50885">
    <property type="entry name" value="HAMP"/>
    <property type="match status" value="1"/>
</dbReference>
<evidence type="ECO:0000256" key="12">
    <source>
        <dbReference type="ARBA" id="ARBA00022989"/>
    </source>
</evidence>
<evidence type="ECO:0000256" key="7">
    <source>
        <dbReference type="ARBA" id="ARBA00022679"/>
    </source>
</evidence>
<feature type="domain" description="Histidine kinase" evidence="16">
    <location>
        <begin position="252"/>
        <end position="469"/>
    </location>
</feature>
<proteinExistence type="predicted"/>
<dbReference type="STRING" id="512399.A8709_31085"/>
<dbReference type="PANTHER" id="PTHR45528:SF12">
    <property type="entry name" value="SENSOR HISTIDINE KINASE ARSS"/>
    <property type="match status" value="1"/>
</dbReference>
<dbReference type="CDD" id="cd00082">
    <property type="entry name" value="HisKA"/>
    <property type="match status" value="1"/>
</dbReference>
<evidence type="ECO:0000256" key="9">
    <source>
        <dbReference type="ARBA" id="ARBA00022741"/>
    </source>
</evidence>
<dbReference type="InterPro" id="IPR003594">
    <property type="entry name" value="HATPase_dom"/>
</dbReference>
<dbReference type="SMART" id="SM00304">
    <property type="entry name" value="HAMP"/>
    <property type="match status" value="1"/>
</dbReference>
<dbReference type="Gene3D" id="3.30.565.10">
    <property type="entry name" value="Histidine kinase-like ATPase, C-terminal domain"/>
    <property type="match status" value="1"/>
</dbReference>
<feature type="domain" description="HAMP" evidence="17">
    <location>
        <begin position="191"/>
        <end position="244"/>
    </location>
</feature>
<dbReference type="Pfam" id="PF00512">
    <property type="entry name" value="HisKA"/>
    <property type="match status" value="1"/>
</dbReference>
<dbReference type="OrthoDB" id="9786919at2"/>
<dbReference type="Gene3D" id="6.10.340.10">
    <property type="match status" value="1"/>
</dbReference>